<feature type="compositionally biased region" description="Low complexity" evidence="7">
    <location>
        <begin position="196"/>
        <end position="208"/>
    </location>
</feature>
<dbReference type="OrthoDB" id="538821at2759"/>
<comment type="similarity">
    <text evidence="1">Belongs to the glycerophosphoryl diester phosphodiesterase family.</text>
</comment>
<evidence type="ECO:0000313" key="10">
    <source>
        <dbReference type="Proteomes" id="UP001165080"/>
    </source>
</evidence>
<dbReference type="GO" id="GO:0008889">
    <property type="term" value="F:glycerophosphodiester phosphodiesterase activity"/>
    <property type="evidence" value="ECO:0007669"/>
    <property type="project" value="UniProtKB-EC"/>
</dbReference>
<keyword evidence="3" id="KW-0732">Signal</keyword>
<comment type="catalytic activity">
    <reaction evidence="6">
        <text>a sn-glycero-3-phosphodiester + H2O = an alcohol + sn-glycerol 3-phosphate + H(+)</text>
        <dbReference type="Rhea" id="RHEA:12969"/>
        <dbReference type="ChEBI" id="CHEBI:15377"/>
        <dbReference type="ChEBI" id="CHEBI:15378"/>
        <dbReference type="ChEBI" id="CHEBI:30879"/>
        <dbReference type="ChEBI" id="CHEBI:57597"/>
        <dbReference type="ChEBI" id="CHEBI:83408"/>
        <dbReference type="EC" id="3.1.4.46"/>
    </reaction>
</comment>
<accession>A0A9W6BDV5</accession>
<evidence type="ECO:0000256" key="1">
    <source>
        <dbReference type="ARBA" id="ARBA00007277"/>
    </source>
</evidence>
<dbReference type="GO" id="GO:0006629">
    <property type="term" value="P:lipid metabolic process"/>
    <property type="evidence" value="ECO:0007669"/>
    <property type="project" value="InterPro"/>
</dbReference>
<dbReference type="Pfam" id="PF03009">
    <property type="entry name" value="GDPD"/>
    <property type="match status" value="1"/>
</dbReference>
<dbReference type="InterPro" id="IPR017946">
    <property type="entry name" value="PLC-like_Pdiesterase_TIM-brl"/>
</dbReference>
<feature type="region of interest" description="Disordered" evidence="7">
    <location>
        <begin position="177"/>
        <end position="242"/>
    </location>
</feature>
<evidence type="ECO:0000256" key="6">
    <source>
        <dbReference type="ARBA" id="ARBA00047512"/>
    </source>
</evidence>
<dbReference type="PANTHER" id="PTHR43620:SF7">
    <property type="entry name" value="GLYCEROPHOSPHODIESTER PHOSPHODIESTERASE GDPD5-RELATED"/>
    <property type="match status" value="1"/>
</dbReference>
<keyword evidence="4" id="KW-0319">Glycerol metabolism</keyword>
<keyword evidence="5" id="KW-0378">Hydrolase</keyword>
<proteinExistence type="inferred from homology"/>
<evidence type="ECO:0000256" key="3">
    <source>
        <dbReference type="ARBA" id="ARBA00022729"/>
    </source>
</evidence>
<feature type="compositionally biased region" description="Low complexity" evidence="7">
    <location>
        <begin position="125"/>
        <end position="137"/>
    </location>
</feature>
<evidence type="ECO:0000259" key="8">
    <source>
        <dbReference type="PROSITE" id="PS51704"/>
    </source>
</evidence>
<organism evidence="9 10">
    <name type="scientific">Pleodorina starrii</name>
    <dbReference type="NCBI Taxonomy" id="330485"/>
    <lineage>
        <taxon>Eukaryota</taxon>
        <taxon>Viridiplantae</taxon>
        <taxon>Chlorophyta</taxon>
        <taxon>core chlorophytes</taxon>
        <taxon>Chlorophyceae</taxon>
        <taxon>CS clade</taxon>
        <taxon>Chlamydomonadales</taxon>
        <taxon>Volvocaceae</taxon>
        <taxon>Pleodorina</taxon>
    </lineage>
</organism>
<sequence length="535" mass="54381">MLQAAFSKQIMHKNIILYRHFGGTALQLISVVLLLACTRAAAASGAAACFQPVDELPFVMAYRGASADFPEHSIGAYRAAIKQGARFIECDVVLSRDLVPVCRHEPNIAHTTDVLLRWPRRRGGSSSSLASEQQQQQHPTLGGGQSEGPVVLASDLTLEEIKQLRAVFPGSLGDAAVATSGAQQPPPPPSCRAGEAEAPAAEGECAAPWVSGSIADEVGPRGQEAAGGGTGVEEAGTGADGLTDHRVASLEDLLRMATAVDPAVGVALHIQSASWHNAALPQLAAANSSFEDVLLRLLQRYGYAAGPYGSEAWRRRPSYIMAFEASSLKNLARLTSSPLTQVLGPTIPDTGEGWDSATGPEGLARIAAYASSVAVARQQLLATAQSAAAAVAAGPAQAEGETGRGGDGGGRGLVASEPLLRMRRAGLQVFASVFKPAPREQLLTGAETWVDEVAPLVLGTGLIQGVGGGGGGQGGAGEAEAQGAGGRLGAAIDGLFTDSPGELRRVLERLSCGDGGGGGGGDGDGDGSGGTPADV</sequence>
<comment type="caution">
    <text evidence="9">The sequence shown here is derived from an EMBL/GenBank/DDBJ whole genome shotgun (WGS) entry which is preliminary data.</text>
</comment>
<evidence type="ECO:0000256" key="2">
    <source>
        <dbReference type="ARBA" id="ARBA00012247"/>
    </source>
</evidence>
<feature type="compositionally biased region" description="Low complexity" evidence="7">
    <location>
        <begin position="232"/>
        <end position="241"/>
    </location>
</feature>
<dbReference type="SUPFAM" id="SSF51695">
    <property type="entry name" value="PLC-like phosphodiesterases"/>
    <property type="match status" value="1"/>
</dbReference>
<dbReference type="PANTHER" id="PTHR43620">
    <property type="entry name" value="GLYCEROPHOSPHORYL DIESTER PHOSPHODIESTERASE"/>
    <property type="match status" value="1"/>
</dbReference>
<dbReference type="Proteomes" id="UP001165080">
    <property type="component" value="Unassembled WGS sequence"/>
</dbReference>
<feature type="region of interest" description="Disordered" evidence="7">
    <location>
        <begin position="509"/>
        <end position="535"/>
    </location>
</feature>
<keyword evidence="10" id="KW-1185">Reference proteome</keyword>
<dbReference type="InterPro" id="IPR030395">
    <property type="entry name" value="GP_PDE_dom"/>
</dbReference>
<evidence type="ECO:0000256" key="4">
    <source>
        <dbReference type="ARBA" id="ARBA00022798"/>
    </source>
</evidence>
<dbReference type="EMBL" id="BRXU01000003">
    <property type="protein sequence ID" value="GLC50223.1"/>
    <property type="molecule type" value="Genomic_DNA"/>
</dbReference>
<evidence type="ECO:0000256" key="7">
    <source>
        <dbReference type="SAM" id="MobiDB-lite"/>
    </source>
</evidence>
<dbReference type="GO" id="GO:0006071">
    <property type="term" value="P:glycerol metabolic process"/>
    <property type="evidence" value="ECO:0007669"/>
    <property type="project" value="UniProtKB-KW"/>
</dbReference>
<gene>
    <name evidence="9" type="primary">PLEST000288</name>
    <name evidence="9" type="ORF">PLESTB_000355900</name>
</gene>
<name>A0A9W6BDV5_9CHLO</name>
<dbReference type="Gene3D" id="3.20.20.190">
    <property type="entry name" value="Phosphatidylinositol (PI) phosphodiesterase"/>
    <property type="match status" value="2"/>
</dbReference>
<feature type="domain" description="GP-PDE" evidence="8">
    <location>
        <begin position="57"/>
        <end position="426"/>
    </location>
</feature>
<evidence type="ECO:0000313" key="9">
    <source>
        <dbReference type="EMBL" id="GLC50223.1"/>
    </source>
</evidence>
<feature type="region of interest" description="Disordered" evidence="7">
    <location>
        <begin position="122"/>
        <end position="149"/>
    </location>
</feature>
<feature type="compositionally biased region" description="Gly residues" evidence="7">
    <location>
        <begin position="513"/>
        <end position="535"/>
    </location>
</feature>
<reference evidence="9 10" key="1">
    <citation type="journal article" date="2023" name="Commun. Biol.">
        <title>Reorganization of the ancestral sex-determining regions during the evolution of trioecy in Pleodorina starrii.</title>
        <authorList>
            <person name="Takahashi K."/>
            <person name="Suzuki S."/>
            <person name="Kawai-Toyooka H."/>
            <person name="Yamamoto K."/>
            <person name="Hamaji T."/>
            <person name="Ootsuki R."/>
            <person name="Yamaguchi H."/>
            <person name="Kawachi M."/>
            <person name="Higashiyama T."/>
            <person name="Nozaki H."/>
        </authorList>
    </citation>
    <scope>NUCLEOTIDE SEQUENCE [LARGE SCALE GENOMIC DNA]</scope>
    <source>
        <strain evidence="9 10">NIES-4479</strain>
    </source>
</reference>
<dbReference type="PROSITE" id="PS51704">
    <property type="entry name" value="GP_PDE"/>
    <property type="match status" value="1"/>
</dbReference>
<evidence type="ECO:0000256" key="5">
    <source>
        <dbReference type="ARBA" id="ARBA00022801"/>
    </source>
</evidence>
<protein>
    <recommendedName>
        <fullName evidence="2">glycerophosphodiester phosphodiesterase</fullName>
        <ecNumber evidence="2">3.1.4.46</ecNumber>
    </recommendedName>
</protein>
<dbReference type="EC" id="3.1.4.46" evidence="2"/>
<dbReference type="AlphaFoldDB" id="A0A9W6BDV5"/>